<dbReference type="InterPro" id="IPR002347">
    <property type="entry name" value="SDR_fam"/>
</dbReference>
<proteinExistence type="inferred from homology"/>
<evidence type="ECO:0000256" key="1">
    <source>
        <dbReference type="ARBA" id="ARBA00006484"/>
    </source>
</evidence>
<dbReference type="GO" id="GO:0016616">
    <property type="term" value="F:oxidoreductase activity, acting on the CH-OH group of donors, NAD or NADP as acceptor"/>
    <property type="evidence" value="ECO:0007669"/>
    <property type="project" value="TreeGrafter"/>
</dbReference>
<dbReference type="Pfam" id="PF13561">
    <property type="entry name" value="adh_short_C2"/>
    <property type="match status" value="1"/>
</dbReference>
<dbReference type="STRING" id="413882.AAW51_2677"/>
<keyword evidence="3" id="KW-1185">Reference proteome</keyword>
<dbReference type="Proteomes" id="UP000035352">
    <property type="component" value="Chromosome"/>
</dbReference>
<dbReference type="PANTHER" id="PTHR42760">
    <property type="entry name" value="SHORT-CHAIN DEHYDROGENASES/REDUCTASES FAMILY MEMBER"/>
    <property type="match status" value="1"/>
</dbReference>
<dbReference type="OrthoDB" id="7064009at2"/>
<protein>
    <submittedName>
        <fullName evidence="2">Oxidoreductase</fullName>
    </submittedName>
</protein>
<dbReference type="SUPFAM" id="SSF51735">
    <property type="entry name" value="NAD(P)-binding Rossmann-fold domains"/>
    <property type="match status" value="1"/>
</dbReference>
<dbReference type="CDD" id="cd05233">
    <property type="entry name" value="SDR_c"/>
    <property type="match status" value="1"/>
</dbReference>
<sequence length="283" mass="28878">MLETRPDRQLYDPALGQAAAAGRLAGRRVLVVGAGQRPSPPDEPEPPVGNGRAIAVLCAREGARVCCADLDLAGAKETAAWITREGGFASAVAADVSQPDAIEAMVQAADETLGGLDGLVVNVGIANRNGFGRETADAWDAVQNVNLRAHMLSAQAAAARMPVGASMVFVSSTASISPQSGLPAYETSKAGLAALARAVAYAGQPQGLRANVIAPGLIDTPLGRDASRARPARAARPLPFGRQGTAWEVAHAILFLLSAESSYVNGQVLIADGGLSIGAVRSA</sequence>
<organism evidence="2 3">
    <name type="scientific">Caldimonas brevitalea</name>
    <dbReference type="NCBI Taxonomy" id="413882"/>
    <lineage>
        <taxon>Bacteria</taxon>
        <taxon>Pseudomonadati</taxon>
        <taxon>Pseudomonadota</taxon>
        <taxon>Betaproteobacteria</taxon>
        <taxon>Burkholderiales</taxon>
        <taxon>Sphaerotilaceae</taxon>
        <taxon>Caldimonas</taxon>
    </lineage>
</organism>
<gene>
    <name evidence="2" type="ORF">AAW51_2677</name>
</gene>
<dbReference type="GO" id="GO:0030497">
    <property type="term" value="P:fatty acid elongation"/>
    <property type="evidence" value="ECO:0007669"/>
    <property type="project" value="TreeGrafter"/>
</dbReference>
<dbReference type="PRINTS" id="PR00081">
    <property type="entry name" value="GDHRDH"/>
</dbReference>
<evidence type="ECO:0000313" key="3">
    <source>
        <dbReference type="Proteomes" id="UP000035352"/>
    </source>
</evidence>
<dbReference type="KEGG" id="pbh:AAW51_2677"/>
<accession>A0A0G3BN09</accession>
<dbReference type="PANTHER" id="PTHR42760:SF135">
    <property type="entry name" value="BLL7886 PROTEIN"/>
    <property type="match status" value="1"/>
</dbReference>
<dbReference type="AlphaFoldDB" id="A0A0G3BN09"/>
<dbReference type="RefSeq" id="WP_047195015.1">
    <property type="nucleotide sequence ID" value="NZ_CP011371.1"/>
</dbReference>
<dbReference type="FunFam" id="3.40.50.720:FF:000084">
    <property type="entry name" value="Short-chain dehydrogenase reductase"/>
    <property type="match status" value="1"/>
</dbReference>
<dbReference type="Gene3D" id="3.40.50.720">
    <property type="entry name" value="NAD(P)-binding Rossmann-like Domain"/>
    <property type="match status" value="1"/>
</dbReference>
<dbReference type="EMBL" id="CP011371">
    <property type="protein sequence ID" value="AKJ29368.1"/>
    <property type="molecule type" value="Genomic_DNA"/>
</dbReference>
<dbReference type="PATRIC" id="fig|413882.6.peg.2791"/>
<reference evidence="2 3" key="1">
    <citation type="submission" date="2015-05" db="EMBL/GenBank/DDBJ databases">
        <authorList>
            <person name="Tang B."/>
            <person name="Yu Y."/>
        </authorList>
    </citation>
    <scope>NUCLEOTIDE SEQUENCE [LARGE SCALE GENOMIC DNA]</scope>
    <source>
        <strain evidence="2 3">DSM 7029</strain>
    </source>
</reference>
<evidence type="ECO:0000313" key="2">
    <source>
        <dbReference type="EMBL" id="AKJ29368.1"/>
    </source>
</evidence>
<name>A0A0G3BN09_9BURK</name>
<comment type="similarity">
    <text evidence="1">Belongs to the short-chain dehydrogenases/reductases (SDR) family.</text>
</comment>
<dbReference type="InterPro" id="IPR036291">
    <property type="entry name" value="NAD(P)-bd_dom_sf"/>
</dbReference>